<dbReference type="Proteomes" id="UP001060085">
    <property type="component" value="Linkage Group LG01"/>
</dbReference>
<evidence type="ECO:0000313" key="2">
    <source>
        <dbReference type="Proteomes" id="UP001060085"/>
    </source>
</evidence>
<name>A0ACC0CHX6_CATRO</name>
<evidence type="ECO:0000313" key="1">
    <source>
        <dbReference type="EMBL" id="KAI5684408.1"/>
    </source>
</evidence>
<comment type="caution">
    <text evidence="1">The sequence shown here is derived from an EMBL/GenBank/DDBJ whole genome shotgun (WGS) entry which is preliminary data.</text>
</comment>
<organism evidence="1 2">
    <name type="scientific">Catharanthus roseus</name>
    <name type="common">Madagascar periwinkle</name>
    <name type="synonym">Vinca rosea</name>
    <dbReference type="NCBI Taxonomy" id="4058"/>
    <lineage>
        <taxon>Eukaryota</taxon>
        <taxon>Viridiplantae</taxon>
        <taxon>Streptophyta</taxon>
        <taxon>Embryophyta</taxon>
        <taxon>Tracheophyta</taxon>
        <taxon>Spermatophyta</taxon>
        <taxon>Magnoliopsida</taxon>
        <taxon>eudicotyledons</taxon>
        <taxon>Gunneridae</taxon>
        <taxon>Pentapetalae</taxon>
        <taxon>asterids</taxon>
        <taxon>lamiids</taxon>
        <taxon>Gentianales</taxon>
        <taxon>Apocynaceae</taxon>
        <taxon>Rauvolfioideae</taxon>
        <taxon>Vinceae</taxon>
        <taxon>Catharanthinae</taxon>
        <taxon>Catharanthus</taxon>
    </lineage>
</organism>
<keyword evidence="2" id="KW-1185">Reference proteome</keyword>
<reference evidence="2" key="1">
    <citation type="journal article" date="2023" name="Nat. Plants">
        <title>Single-cell RNA sequencing provides a high-resolution roadmap for understanding the multicellular compartmentation of specialized metabolism.</title>
        <authorList>
            <person name="Sun S."/>
            <person name="Shen X."/>
            <person name="Li Y."/>
            <person name="Li Y."/>
            <person name="Wang S."/>
            <person name="Li R."/>
            <person name="Zhang H."/>
            <person name="Shen G."/>
            <person name="Guo B."/>
            <person name="Wei J."/>
            <person name="Xu J."/>
            <person name="St-Pierre B."/>
            <person name="Chen S."/>
            <person name="Sun C."/>
        </authorList>
    </citation>
    <scope>NUCLEOTIDE SEQUENCE [LARGE SCALE GENOMIC DNA]</scope>
</reference>
<accession>A0ACC0CHX6</accession>
<protein>
    <submittedName>
        <fullName evidence="1">Uncharacterized protein</fullName>
    </submittedName>
</protein>
<proteinExistence type="predicted"/>
<dbReference type="EMBL" id="CM044701">
    <property type="protein sequence ID" value="KAI5684408.1"/>
    <property type="molecule type" value="Genomic_DNA"/>
</dbReference>
<sequence length="302" mass="33680">MASGVSLEGNWEMINGSDQYLGSTTIDQNNLRSSSGNPFCHNSATEITNPDYNYHSFPNNSSTNIVSFGNLSSATSVSPPPPPPHDHHVTTTSSSRGEIRFQMQQPQNFPVSDTQQLYAYEESVKGSTSSCRTSLEAQYHVMAERKRREKLSQLFLSLSTMIPGLKTLHKASILGGTINYLKELEERLKTLEQDRINKKKKIIENISDMSSSQQQNQTMPEIEVRICGSNVLVRVYCTKRSGIIKEILCEIEKLHICIINSSVLPFGGTNIHISIIGEMNGEFCMAEEDLAEKIKMGILNLM</sequence>
<gene>
    <name evidence="1" type="ORF">M9H77_05636</name>
</gene>